<dbReference type="Proteomes" id="UP000660680">
    <property type="component" value="Unassembled WGS sequence"/>
</dbReference>
<protein>
    <recommendedName>
        <fullName evidence="4">YbaB/EbfC DNA-binding family protein</fullName>
    </recommendedName>
</protein>
<evidence type="ECO:0000313" key="3">
    <source>
        <dbReference type="Proteomes" id="UP000660680"/>
    </source>
</evidence>
<accession>A0A918GN66</accession>
<dbReference type="GO" id="GO:0003677">
    <property type="term" value="F:DNA binding"/>
    <property type="evidence" value="ECO:0007669"/>
    <property type="project" value="InterPro"/>
</dbReference>
<reference evidence="2" key="2">
    <citation type="submission" date="2020-09" db="EMBL/GenBank/DDBJ databases">
        <authorList>
            <person name="Sun Q."/>
            <person name="Ohkuma M."/>
        </authorList>
    </citation>
    <scope>NUCLEOTIDE SEQUENCE</scope>
    <source>
        <strain evidence="2">JCM 3276</strain>
    </source>
</reference>
<name>A0A918GN66_9PSEU</name>
<dbReference type="InterPro" id="IPR036894">
    <property type="entry name" value="YbaB-like_sf"/>
</dbReference>
<evidence type="ECO:0000313" key="2">
    <source>
        <dbReference type="EMBL" id="GGS46605.1"/>
    </source>
</evidence>
<comment type="caution">
    <text evidence="2">The sequence shown here is derived from an EMBL/GenBank/DDBJ whole genome shotgun (WGS) entry which is preliminary data.</text>
</comment>
<sequence length="188" mass="19850">MNQYSGARAVAVDGAAADEAIRHLDDVVEVAFRRHEVFAEAHRRIDAITVTHRSPDGAVEVTVGSSGNLLDVRCAEPLRALPPQRVAATVLACVQAAQAGVAARVEEILRGAAPGDPLTDELVANARKSFPAPTAAMPVSGPGGSGPRHLAIGGIEDDRRPAPRTPPRRRPIRPDDDQDDWAGRSILS</sequence>
<reference evidence="2" key="1">
    <citation type="journal article" date="2014" name="Int. J. Syst. Evol. Microbiol.">
        <title>Complete genome sequence of Corynebacterium casei LMG S-19264T (=DSM 44701T), isolated from a smear-ripened cheese.</title>
        <authorList>
            <consortium name="US DOE Joint Genome Institute (JGI-PGF)"/>
            <person name="Walter F."/>
            <person name="Albersmeier A."/>
            <person name="Kalinowski J."/>
            <person name="Ruckert C."/>
        </authorList>
    </citation>
    <scope>NUCLEOTIDE SEQUENCE</scope>
    <source>
        <strain evidence="2">JCM 3276</strain>
    </source>
</reference>
<evidence type="ECO:0008006" key="4">
    <source>
        <dbReference type="Google" id="ProtNLM"/>
    </source>
</evidence>
<dbReference type="SUPFAM" id="SSF82607">
    <property type="entry name" value="YbaB-like"/>
    <property type="match status" value="1"/>
</dbReference>
<feature type="region of interest" description="Disordered" evidence="1">
    <location>
        <begin position="133"/>
        <end position="188"/>
    </location>
</feature>
<organism evidence="2 3">
    <name type="scientific">Actinokineospora fastidiosa</name>
    <dbReference type="NCBI Taxonomy" id="1816"/>
    <lineage>
        <taxon>Bacteria</taxon>
        <taxon>Bacillati</taxon>
        <taxon>Actinomycetota</taxon>
        <taxon>Actinomycetes</taxon>
        <taxon>Pseudonocardiales</taxon>
        <taxon>Pseudonocardiaceae</taxon>
        <taxon>Actinokineospora</taxon>
    </lineage>
</organism>
<dbReference type="InterPro" id="IPR004401">
    <property type="entry name" value="YbaB/EbfC"/>
</dbReference>
<dbReference type="AlphaFoldDB" id="A0A918GN66"/>
<evidence type="ECO:0000256" key="1">
    <source>
        <dbReference type="SAM" id="MobiDB-lite"/>
    </source>
</evidence>
<gene>
    <name evidence="2" type="ORF">GCM10010171_47270</name>
</gene>
<keyword evidence="3" id="KW-1185">Reference proteome</keyword>
<dbReference type="Gene3D" id="3.30.1310.10">
    <property type="entry name" value="Nucleoid-associated protein YbaB-like domain"/>
    <property type="match status" value="1"/>
</dbReference>
<dbReference type="RefSeq" id="WP_189212756.1">
    <property type="nucleotide sequence ID" value="NZ_BMRB01000004.1"/>
</dbReference>
<proteinExistence type="predicted"/>
<dbReference type="EMBL" id="BMRB01000004">
    <property type="protein sequence ID" value="GGS46605.1"/>
    <property type="molecule type" value="Genomic_DNA"/>
</dbReference>
<dbReference type="Pfam" id="PF02575">
    <property type="entry name" value="YbaB_DNA_bd"/>
    <property type="match status" value="1"/>
</dbReference>